<evidence type="ECO:0000256" key="1">
    <source>
        <dbReference type="SAM" id="MobiDB-lite"/>
    </source>
</evidence>
<feature type="compositionally biased region" description="Basic and acidic residues" evidence="1">
    <location>
        <begin position="365"/>
        <end position="375"/>
    </location>
</feature>
<gene>
    <name evidence="2" type="ORF">DEO72_LG11g2439</name>
</gene>
<organism evidence="2 3">
    <name type="scientific">Vigna unguiculata</name>
    <name type="common">Cowpea</name>
    <dbReference type="NCBI Taxonomy" id="3917"/>
    <lineage>
        <taxon>Eukaryota</taxon>
        <taxon>Viridiplantae</taxon>
        <taxon>Streptophyta</taxon>
        <taxon>Embryophyta</taxon>
        <taxon>Tracheophyta</taxon>
        <taxon>Spermatophyta</taxon>
        <taxon>Magnoliopsida</taxon>
        <taxon>eudicotyledons</taxon>
        <taxon>Gunneridae</taxon>
        <taxon>Pentapetalae</taxon>
        <taxon>rosids</taxon>
        <taxon>fabids</taxon>
        <taxon>Fabales</taxon>
        <taxon>Fabaceae</taxon>
        <taxon>Papilionoideae</taxon>
        <taxon>50 kb inversion clade</taxon>
        <taxon>NPAAA clade</taxon>
        <taxon>indigoferoid/millettioid clade</taxon>
        <taxon>Phaseoleae</taxon>
        <taxon>Vigna</taxon>
    </lineage>
</organism>
<dbReference type="GO" id="GO:0003690">
    <property type="term" value="F:double-stranded DNA binding"/>
    <property type="evidence" value="ECO:0007669"/>
    <property type="project" value="EnsemblPlants"/>
</dbReference>
<feature type="region of interest" description="Disordered" evidence="1">
    <location>
        <begin position="339"/>
        <end position="404"/>
    </location>
</feature>
<proteinExistence type="predicted"/>
<dbReference type="Proteomes" id="UP000501690">
    <property type="component" value="Linkage Group LG11"/>
</dbReference>
<dbReference type="InterPro" id="IPR033246">
    <property type="entry name" value="BIN4"/>
</dbReference>
<accession>A0A4D6NQ04</accession>
<dbReference type="GO" id="GO:0048367">
    <property type="term" value="P:shoot system development"/>
    <property type="evidence" value="ECO:0007669"/>
    <property type="project" value="EnsemblPlants"/>
</dbReference>
<dbReference type="GO" id="GO:0030307">
    <property type="term" value="P:positive regulation of cell growth"/>
    <property type="evidence" value="ECO:0007669"/>
    <property type="project" value="EnsemblPlants"/>
</dbReference>
<feature type="compositionally biased region" description="Basic residues" evidence="1">
    <location>
        <begin position="389"/>
        <end position="404"/>
    </location>
</feature>
<name>A0A4D6NQ04_VIGUN</name>
<dbReference type="PANTHER" id="PTHR34810:SF1">
    <property type="entry name" value="DNA-BINDING PROTEIN BIN4"/>
    <property type="match status" value="1"/>
</dbReference>
<dbReference type="PANTHER" id="PTHR34810">
    <property type="entry name" value="DNA-BINDING PROTEIN BIN4"/>
    <property type="match status" value="1"/>
</dbReference>
<dbReference type="Gramene" id="Vigun09g137300.2.v1.2">
    <property type="protein sequence ID" value="Vigun09g137300.2.v1.2"/>
    <property type="gene ID" value="Vigun09g137300.v1.2"/>
</dbReference>
<dbReference type="GO" id="GO:0051276">
    <property type="term" value="P:chromosome organization"/>
    <property type="evidence" value="ECO:0007669"/>
    <property type="project" value="EnsemblPlants"/>
</dbReference>
<dbReference type="GO" id="GO:0090627">
    <property type="term" value="P:plant epidermal cell differentiation"/>
    <property type="evidence" value="ECO:0007669"/>
    <property type="project" value="EnsemblPlants"/>
</dbReference>
<dbReference type="GO" id="GO:0048364">
    <property type="term" value="P:root development"/>
    <property type="evidence" value="ECO:0007669"/>
    <property type="project" value="EnsemblPlants"/>
</dbReference>
<reference evidence="2 3" key="1">
    <citation type="submission" date="2019-04" db="EMBL/GenBank/DDBJ databases">
        <title>An improved genome assembly and genetic linkage map for asparagus bean, Vigna unguiculata ssp. sesquipedialis.</title>
        <authorList>
            <person name="Xia Q."/>
            <person name="Zhang R."/>
            <person name="Dong Y."/>
        </authorList>
    </citation>
    <scope>NUCLEOTIDE SEQUENCE [LARGE SCALE GENOMIC DNA]</scope>
    <source>
        <tissue evidence="2">Leaf</tissue>
    </source>
</reference>
<dbReference type="Gramene" id="Vigun09g137300.1.v1.2">
    <property type="protein sequence ID" value="Vigun09g137300.1.v1.2"/>
    <property type="gene ID" value="Vigun09g137300.v1.2"/>
</dbReference>
<dbReference type="EMBL" id="CP039355">
    <property type="protein sequence ID" value="QCE15428.1"/>
    <property type="molecule type" value="Genomic_DNA"/>
</dbReference>
<sequence length="404" mass="44031">MSSSRESSPDWLRSFKVPSPSHLTLSSDSGSLRDGKSRNDDKTDEEGSSPKSSQSLKVAGSKRKTPVSSEVESQTPSKRKKLDKKKAKEGNKEGEKTANESNIDKNIEHKVSIQSVWTLSSDSESFHDHSPKGEDHIDQVETSQPQLSDEEDSADGLVFGKYPSKKGSEEKSSKKQIDIDSHTPVKGNKIKGSEKGKSSGGDVNVEEEETFGKLAESDVSSTRLPLMLSEKVHRTKALIECQGDSIDLSGDMGAVGRIIISDSPSGDQEMYLDLKGTIYKTSIVPSRTFCVVSFGQSEAKIEAIMNDFIQLKPQFNVYEAETMVEGTLDGFFFDSDEEAGKMQKSTNQTDQNENGEEQANGKSKGKADKTSGAEKKRGRNTGGKAQAKIAKKKTPGSKRSKTKK</sequence>
<dbReference type="GO" id="GO:0009330">
    <property type="term" value="C:DNA topoisomerase type II (double strand cut, ATP-hydrolyzing) complex"/>
    <property type="evidence" value="ECO:0007669"/>
    <property type="project" value="EnsemblPlants"/>
</dbReference>
<feature type="compositionally biased region" description="Basic and acidic residues" evidence="1">
    <location>
        <begin position="86"/>
        <end position="108"/>
    </location>
</feature>
<keyword evidence="3" id="KW-1185">Reference proteome</keyword>
<feature type="region of interest" description="Disordered" evidence="1">
    <location>
        <begin position="120"/>
        <end position="205"/>
    </location>
</feature>
<protein>
    <recommendedName>
        <fullName evidence="4">DNA-binding protein BIN4</fullName>
    </recommendedName>
</protein>
<dbReference type="GO" id="GO:0005634">
    <property type="term" value="C:nucleus"/>
    <property type="evidence" value="ECO:0007669"/>
    <property type="project" value="EnsemblPlants"/>
</dbReference>
<evidence type="ECO:0000313" key="2">
    <source>
        <dbReference type="EMBL" id="QCE15428.1"/>
    </source>
</evidence>
<dbReference type="OrthoDB" id="549068at2759"/>
<dbReference type="AlphaFoldDB" id="A0A4D6NQ04"/>
<feature type="compositionally biased region" description="Polar residues" evidence="1">
    <location>
        <begin position="21"/>
        <end position="30"/>
    </location>
</feature>
<dbReference type="GO" id="GO:0042023">
    <property type="term" value="P:DNA endoreduplication"/>
    <property type="evidence" value="ECO:0007669"/>
    <property type="project" value="EnsemblPlants"/>
</dbReference>
<feature type="compositionally biased region" description="Basic and acidic residues" evidence="1">
    <location>
        <begin position="166"/>
        <end position="183"/>
    </location>
</feature>
<dbReference type="GO" id="GO:0010090">
    <property type="term" value="P:trichome morphogenesis"/>
    <property type="evidence" value="ECO:0007669"/>
    <property type="project" value="EnsemblPlants"/>
</dbReference>
<feature type="compositionally biased region" description="Basic and acidic residues" evidence="1">
    <location>
        <begin position="124"/>
        <end position="139"/>
    </location>
</feature>
<evidence type="ECO:0008006" key="4">
    <source>
        <dbReference type="Google" id="ProtNLM"/>
    </source>
</evidence>
<feature type="region of interest" description="Disordered" evidence="1">
    <location>
        <begin position="1"/>
        <end position="108"/>
    </location>
</feature>
<feature type="compositionally biased region" description="Polar residues" evidence="1">
    <location>
        <begin position="66"/>
        <end position="76"/>
    </location>
</feature>
<feature type="compositionally biased region" description="Polar residues" evidence="1">
    <location>
        <begin position="343"/>
        <end position="352"/>
    </location>
</feature>
<evidence type="ECO:0000313" key="3">
    <source>
        <dbReference type="Proteomes" id="UP000501690"/>
    </source>
</evidence>
<feature type="compositionally biased region" description="Basic and acidic residues" evidence="1">
    <location>
        <begin position="31"/>
        <end position="41"/>
    </location>
</feature>